<feature type="region of interest" description="Disordered" evidence="1">
    <location>
        <begin position="202"/>
        <end position="222"/>
    </location>
</feature>
<dbReference type="Proteomes" id="UP000614287">
    <property type="component" value="Unassembled WGS sequence"/>
</dbReference>
<feature type="domain" description="Transposase IS200-like" evidence="2">
    <location>
        <begin position="9"/>
        <end position="122"/>
    </location>
</feature>
<reference evidence="3" key="1">
    <citation type="journal article" date="2014" name="Int. J. Syst. Evol. Microbiol.">
        <title>Complete genome sequence of Corynebacterium casei LMG S-19264T (=DSM 44701T), isolated from a smear-ripened cheese.</title>
        <authorList>
            <consortium name="US DOE Joint Genome Institute (JGI-PGF)"/>
            <person name="Walter F."/>
            <person name="Albersmeier A."/>
            <person name="Kalinowski J."/>
            <person name="Ruckert C."/>
        </authorList>
    </citation>
    <scope>NUCLEOTIDE SEQUENCE</scope>
    <source>
        <strain evidence="3">KCTC 32501</strain>
    </source>
</reference>
<dbReference type="InterPro" id="IPR002686">
    <property type="entry name" value="Transposase_17"/>
</dbReference>
<gene>
    <name evidence="3" type="ORF">GCM10009007_08260</name>
</gene>
<dbReference type="InterPro" id="IPR036515">
    <property type="entry name" value="Transposase_17_sf"/>
</dbReference>
<feature type="compositionally biased region" description="Basic residues" evidence="1">
    <location>
        <begin position="211"/>
        <end position="222"/>
    </location>
</feature>
<evidence type="ECO:0000259" key="2">
    <source>
        <dbReference type="SMART" id="SM01321"/>
    </source>
</evidence>
<dbReference type="Pfam" id="PF01797">
    <property type="entry name" value="Y1_Tnp"/>
    <property type="match status" value="1"/>
</dbReference>
<evidence type="ECO:0000313" key="4">
    <source>
        <dbReference type="Proteomes" id="UP000614287"/>
    </source>
</evidence>
<dbReference type="PANTHER" id="PTHR34322">
    <property type="entry name" value="TRANSPOSASE, Y1_TNP DOMAIN-CONTAINING"/>
    <property type="match status" value="1"/>
</dbReference>
<dbReference type="SMART" id="SM01321">
    <property type="entry name" value="Y1_Tnp"/>
    <property type="match status" value="1"/>
</dbReference>
<evidence type="ECO:0000313" key="3">
    <source>
        <dbReference type="EMBL" id="GHA69987.1"/>
    </source>
</evidence>
<comment type="caution">
    <text evidence="3">The sequence shown here is derived from an EMBL/GenBank/DDBJ whole genome shotgun (WGS) entry which is preliminary data.</text>
</comment>
<accession>A0A8J3G067</accession>
<sequence>MARMARVYLPGVAQLVQVQGINSAAVFFSTQDYESWCSILRNIAPNHAVDIHAYALVEHSAFLLVTARDETALGRLMQDLGRRYVRQINTKYQRSGTLWEGRYRTAHIQDTPYVLQAYLWLDGMSQHTSQSHHIGLSLLGFIQDHPQYWSLGNTPFDRQLSYKQLLAAGISERVAQTLSHAVQTGWALGDATFLTQAARLGGRRVTPAARGRPKKKPAQPMQ</sequence>
<dbReference type="SUPFAM" id="SSF143422">
    <property type="entry name" value="Transposase IS200-like"/>
    <property type="match status" value="1"/>
</dbReference>
<name>A0A8J3G067_9BURK</name>
<proteinExistence type="predicted"/>
<dbReference type="GO" id="GO:0003677">
    <property type="term" value="F:DNA binding"/>
    <property type="evidence" value="ECO:0007669"/>
    <property type="project" value="InterPro"/>
</dbReference>
<dbReference type="Gene3D" id="3.30.70.1290">
    <property type="entry name" value="Transposase IS200-like"/>
    <property type="match status" value="1"/>
</dbReference>
<reference evidence="3" key="2">
    <citation type="submission" date="2020-09" db="EMBL/GenBank/DDBJ databases">
        <authorList>
            <person name="Sun Q."/>
            <person name="Kim S."/>
        </authorList>
    </citation>
    <scope>NUCLEOTIDE SEQUENCE</scope>
    <source>
        <strain evidence="3">KCTC 32501</strain>
    </source>
</reference>
<dbReference type="EMBL" id="BMZG01000004">
    <property type="protein sequence ID" value="GHA69987.1"/>
    <property type="molecule type" value="Genomic_DNA"/>
</dbReference>
<dbReference type="RefSeq" id="WP_189492061.1">
    <property type="nucleotide sequence ID" value="NZ_BMZG01000004.1"/>
</dbReference>
<organism evidence="3 4">
    <name type="scientific">Formosimonas limnophila</name>
    <dbReference type="NCBI Taxonomy" id="1384487"/>
    <lineage>
        <taxon>Bacteria</taxon>
        <taxon>Pseudomonadati</taxon>
        <taxon>Pseudomonadota</taxon>
        <taxon>Betaproteobacteria</taxon>
        <taxon>Burkholderiales</taxon>
        <taxon>Burkholderiaceae</taxon>
        <taxon>Formosimonas</taxon>
    </lineage>
</organism>
<dbReference type="PANTHER" id="PTHR34322:SF2">
    <property type="entry name" value="TRANSPOSASE IS200-LIKE DOMAIN-CONTAINING PROTEIN"/>
    <property type="match status" value="1"/>
</dbReference>
<protein>
    <recommendedName>
        <fullName evidence="2">Transposase IS200-like domain-containing protein</fullName>
    </recommendedName>
</protein>
<keyword evidence="4" id="KW-1185">Reference proteome</keyword>
<evidence type="ECO:0000256" key="1">
    <source>
        <dbReference type="SAM" id="MobiDB-lite"/>
    </source>
</evidence>
<dbReference type="GO" id="GO:0004803">
    <property type="term" value="F:transposase activity"/>
    <property type="evidence" value="ECO:0007669"/>
    <property type="project" value="InterPro"/>
</dbReference>
<dbReference type="GO" id="GO:0006313">
    <property type="term" value="P:DNA transposition"/>
    <property type="evidence" value="ECO:0007669"/>
    <property type="project" value="InterPro"/>
</dbReference>
<dbReference type="AlphaFoldDB" id="A0A8J3G067"/>